<dbReference type="SUPFAM" id="SSF117074">
    <property type="entry name" value="Hypothetical protein PA1324"/>
    <property type="match status" value="1"/>
</dbReference>
<proteinExistence type="predicted"/>
<feature type="signal peptide" evidence="2">
    <location>
        <begin position="1"/>
        <end position="31"/>
    </location>
</feature>
<dbReference type="Pfam" id="PF01345">
    <property type="entry name" value="DUF11"/>
    <property type="match status" value="1"/>
</dbReference>
<protein>
    <submittedName>
        <fullName evidence="4">Putative repeat protein (TIGR01451 family)</fullName>
    </submittedName>
</protein>
<dbReference type="NCBIfam" id="TIGR01451">
    <property type="entry name" value="B_ant_repeat"/>
    <property type="match status" value="1"/>
</dbReference>
<reference evidence="4 5" key="1">
    <citation type="submission" date="2018-03" db="EMBL/GenBank/DDBJ databases">
        <title>Genomic Encyclopedia of Archaeal and Bacterial Type Strains, Phase II (KMG-II): from individual species to whole genera.</title>
        <authorList>
            <person name="Goeker M."/>
        </authorList>
    </citation>
    <scope>NUCLEOTIDE SEQUENCE [LARGE SCALE GENOMIC DNA]</scope>
    <source>
        <strain evidence="4 5">DSM 101533</strain>
    </source>
</reference>
<dbReference type="InterPro" id="IPR047589">
    <property type="entry name" value="DUF11_rpt"/>
</dbReference>
<evidence type="ECO:0000313" key="4">
    <source>
        <dbReference type="EMBL" id="PRY80162.1"/>
    </source>
</evidence>
<dbReference type="InterPro" id="IPR013783">
    <property type="entry name" value="Ig-like_fold"/>
</dbReference>
<evidence type="ECO:0000256" key="1">
    <source>
        <dbReference type="SAM" id="MobiDB-lite"/>
    </source>
</evidence>
<dbReference type="EMBL" id="PVTP01000001">
    <property type="protein sequence ID" value="PRY80162.1"/>
    <property type="molecule type" value="Genomic_DNA"/>
</dbReference>
<keyword evidence="2" id="KW-0732">Signal</keyword>
<dbReference type="Proteomes" id="UP000238007">
    <property type="component" value="Unassembled WGS sequence"/>
</dbReference>
<evidence type="ECO:0000259" key="3">
    <source>
        <dbReference type="Pfam" id="PF01345"/>
    </source>
</evidence>
<evidence type="ECO:0000313" key="5">
    <source>
        <dbReference type="Proteomes" id="UP000238007"/>
    </source>
</evidence>
<dbReference type="InterPro" id="IPR001434">
    <property type="entry name" value="OmcB-like_DUF11"/>
</dbReference>
<keyword evidence="5" id="KW-1185">Reference proteome</keyword>
<sequence>MEKLRSLISSTASIGLVFGATLFGSAADVTAAPAASGLRIVNIAGATYFNPNLGVVETIYSNPVEAIVAEVPAIEVIGYSDLTLSRGAVDQHHFEVWNTGNTDLAFNVAMDTSFETGVVSTSTLFWDQDADGIIDENEPRIDPGYEVSLPMGESLNFIYSFGVSDQVDPGDIALSGLNVSPRSLTSDATVAGNRKAAGRIVIVEAGLEVLKSASRRAVDGGEELTYKIALRNNSETAIAPYGEIDGNVIRIDGSERRGVLVRDVVPLNTVFTEFGNSAELQRLYHLRGQLAQDYQSAAPNDLSEVDAVAFFLPQEYTVGRSTDLYFSVFVRDDLGDMIVRNTADTYLPNADGVDTIQSNTVTLRYSSDAGVALDFVAPDTLENTEYGIIGSDAMLRLTSGACNVTLGVDTIDITVMSRITGDTETISARETGANTGVFYTAALPMAYMADAVSGDGVIATTDGDILDSYTLCSGESVTDVLIVNPGNFVFNSVTNAPIEGAVVRIVNAAGDVVTETTTDQLGFFALGEVAEGVYSYSVTPPRDFAFPSSRLSFPNYDRQTDNEVSYGEAFRHAGGAMHVADIPLDPYYGVPLSLEKSADKDQVRTGEFVVYTIDATNNMDEALIGAEILDRLPAGAVYVAGSTLLDGQAWPDPIADGTGDYRFEIGNMLPLQERELTYVLRFTSLARVGRNYNTAILDGRQAGTGDYRSSNIASTYVTHDNSGGVFAREASIVGSVFMDCNGDGLRDGPEEPGVPGVKIVTQSGLSVVTDIDGKYSLFGLRPVSHVLAVMADTLPVETEVTVTRTTDMLRGGSRLVPLTRGELQTENFALASCTPEALADVADRGTTFADRHSGDSNTISDLPMTPSRGDQRSARTEAGIATTTQIYTANRRAGATPAPELAEKAQATSVDRQGLEPLMRSLTNEPGFIGLTDGQAMSRRTVNIQVKGPADLTLSVRVNGDTISAAQIGERSVLASENLQAMAYIAVPLSAGKNSIVLVGADPFGNERVREEITLTAPGDPAKIELIVPETASATPGSIVPVVVRILDAAGMPLDASSTVTLRARNATWDVTDIRDNQPGLQVYIDNGEATFGLLAPQTTGPDLIEVRSSFDNVEAEILFTPDLDERIMVGVIEGAVALNGRGDLIEENRISPFEDTATGLRGEVYLKGRILGDALLTLRYSSDKDTDDRLFRDIRGDEYYPVYGDNSERGFDAQSSGNLYVKIENGQSYVLYGDMAIEAESSAFRLGGYNRVATGAKAHWESNDVSVSVFAAHIAQQQQVREIAGRGVSGPYDLDLDGYLEGSEKIEILIRDSETGNVLETFAQRRGTDYVLDFFRDAIVFNTPVAQADADGNPVSIRVTYETEGDDSDRYWLYGGEVSYQATEATKIGARVVHADADGVSVERERIRAVYMRTELSRAANVEMELAQSENNAGDTGNAGRIAYEFDGAVSTLKIEATRTDEHFDPSGANTRADSDLVTIDFDRKLTSKTSVNTSARYLADRIADTETASLELTYNRKVNDRLSSSIGVRSNVDLSAEGQPTETYVLLGSTWQPESAPSLTFTSELEVPVEGSPVTTANLGANYRFGEGWTLGASVGIESNSQTNEDKVTDVQLSADYRIGELVSGYTNYTASGNDLERAQVVQGFRADWAMNEQLKLQANFEHTQPLGEDGSALTSLSVGASWEAEDRSWIVDMDVDQTFEDAGRTIYGDFGTAAQISPDLTFLARSRIGVDRRGDGPDHIRHRARVGVAYRPVDDARLNMLAWYEQQLEKREQTNTTHLWSIDGTYEASETVKLNAKYAGQATEIKVGEGANTVNAETMTQLVQAGIEWDFGNDQWIAGLNLMHLWDDADTSTNAIGAELGYAFDEGAMLSLGYNKSIGRSPINSPLTQEGMYVRMRIMLDETLWDRLDQFGQK</sequence>
<feature type="domain" description="DUF11" evidence="3">
    <location>
        <begin position="592"/>
        <end position="711"/>
    </location>
</feature>
<dbReference type="SUPFAM" id="SSF56935">
    <property type="entry name" value="Porins"/>
    <property type="match status" value="1"/>
</dbReference>
<evidence type="ECO:0000256" key="2">
    <source>
        <dbReference type="SAM" id="SignalP"/>
    </source>
</evidence>
<feature type="region of interest" description="Disordered" evidence="1">
    <location>
        <begin position="849"/>
        <end position="874"/>
    </location>
</feature>
<gene>
    <name evidence="4" type="ORF">CLV80_10112</name>
</gene>
<name>A0A2T0W4F5_9RHOB</name>
<accession>A0A2T0W4F5</accession>
<organism evidence="4 5">
    <name type="scientific">Yoonia maritima</name>
    <dbReference type="NCBI Taxonomy" id="1435347"/>
    <lineage>
        <taxon>Bacteria</taxon>
        <taxon>Pseudomonadati</taxon>
        <taxon>Pseudomonadota</taxon>
        <taxon>Alphaproteobacteria</taxon>
        <taxon>Rhodobacterales</taxon>
        <taxon>Paracoccaceae</taxon>
        <taxon>Yoonia</taxon>
    </lineage>
</organism>
<dbReference type="OrthoDB" id="9773411at2"/>
<feature type="chain" id="PRO_5015696952" evidence="2">
    <location>
        <begin position="32"/>
        <end position="1917"/>
    </location>
</feature>
<dbReference type="Gene3D" id="2.60.40.10">
    <property type="entry name" value="Immunoglobulins"/>
    <property type="match status" value="2"/>
</dbReference>
<comment type="caution">
    <text evidence="4">The sequence shown here is derived from an EMBL/GenBank/DDBJ whole genome shotgun (WGS) entry which is preliminary data.</text>
</comment>
<dbReference type="SUPFAM" id="SSF49478">
    <property type="entry name" value="Cna protein B-type domain"/>
    <property type="match status" value="1"/>
</dbReference>